<sequence>MQPRKALCLLFVVVLLAAVVFPTIGLAAGGGYLSGYENQDPTPNGTTGVSWWSTLAYVGSLVVVFLFVAALAYYASKFLGGRFGRALEGKGGRVLEHLPLGPGRSACLVELAGRLLILGVTEHSITLLGEIDGEEEAARLRERKPGDSSAPFSGAEGFETQFGALDQLVRRIPSIFKNDVFRK</sequence>
<keyword evidence="6" id="KW-0969">Cilium</keyword>
<accession>A0ABV3X344</accession>
<comment type="subcellular location">
    <subcellularLocation>
        <location evidence="5">Cell membrane</location>
    </subcellularLocation>
    <subcellularLocation>
        <location evidence="5">Bacterial flagellum basal body</location>
    </subcellularLocation>
</comment>
<evidence type="ECO:0000256" key="4">
    <source>
        <dbReference type="ARBA" id="ARBA00023136"/>
    </source>
</evidence>
<comment type="similarity">
    <text evidence="5">Belongs to the FliO/MopB family.</text>
</comment>
<dbReference type="Proteomes" id="UP001559623">
    <property type="component" value="Unassembled WGS sequence"/>
</dbReference>
<dbReference type="EMBL" id="JARVLH010000002">
    <property type="protein sequence ID" value="MEX5284615.1"/>
    <property type="molecule type" value="Genomic_DNA"/>
</dbReference>
<protein>
    <recommendedName>
        <fullName evidence="5">Flagellar protein</fullName>
    </recommendedName>
</protein>
<evidence type="ECO:0000313" key="7">
    <source>
        <dbReference type="Proteomes" id="UP001559623"/>
    </source>
</evidence>
<name>A0ABV3X344_9FIRM</name>
<keyword evidence="7" id="KW-1185">Reference proteome</keyword>
<evidence type="ECO:0000256" key="1">
    <source>
        <dbReference type="ARBA" id="ARBA00022475"/>
    </source>
</evidence>
<organism evidence="6 7">
    <name type="scientific">Selenomonas sputigena</name>
    <dbReference type="NCBI Taxonomy" id="69823"/>
    <lineage>
        <taxon>Bacteria</taxon>
        <taxon>Bacillati</taxon>
        <taxon>Bacillota</taxon>
        <taxon>Negativicutes</taxon>
        <taxon>Selenomonadales</taxon>
        <taxon>Selenomonadaceae</taxon>
        <taxon>Selenomonas</taxon>
    </lineage>
</organism>
<evidence type="ECO:0000256" key="5">
    <source>
        <dbReference type="RuleBase" id="RU362064"/>
    </source>
</evidence>
<evidence type="ECO:0000256" key="3">
    <source>
        <dbReference type="ARBA" id="ARBA00022989"/>
    </source>
</evidence>
<evidence type="ECO:0000313" key="6">
    <source>
        <dbReference type="EMBL" id="MEX5284615.1"/>
    </source>
</evidence>
<keyword evidence="5" id="KW-0975">Bacterial flagellum</keyword>
<comment type="caution">
    <text evidence="6">The sequence shown here is derived from an EMBL/GenBank/DDBJ whole genome shotgun (WGS) entry which is preliminary data.</text>
</comment>
<keyword evidence="1 5" id="KW-1003">Cell membrane</keyword>
<keyword evidence="6" id="KW-0966">Cell projection</keyword>
<dbReference type="RefSeq" id="WP_368846350.1">
    <property type="nucleotide sequence ID" value="NZ_CP194411.1"/>
</dbReference>
<proteinExistence type="inferred from homology"/>
<dbReference type="InterPro" id="IPR022781">
    <property type="entry name" value="Flagellar_biosynth_FliO"/>
</dbReference>
<evidence type="ECO:0000256" key="2">
    <source>
        <dbReference type="ARBA" id="ARBA00022692"/>
    </source>
</evidence>
<keyword evidence="6" id="KW-0282">Flagellum</keyword>
<keyword evidence="3 5" id="KW-1133">Transmembrane helix</keyword>
<gene>
    <name evidence="6" type="primary">fliO</name>
    <name evidence="6" type="ORF">QCO44_03035</name>
</gene>
<feature type="transmembrane region" description="Helical" evidence="5">
    <location>
        <begin position="51"/>
        <end position="75"/>
    </location>
</feature>
<keyword evidence="4 5" id="KW-0472">Membrane</keyword>
<dbReference type="NCBIfam" id="TIGR03500">
    <property type="entry name" value="FliO_TIGR"/>
    <property type="match status" value="1"/>
</dbReference>
<keyword evidence="2 5" id="KW-0812">Transmembrane</keyword>
<reference evidence="6 7" key="1">
    <citation type="submission" date="2023-04" db="EMBL/GenBank/DDBJ databases">
        <title>Genome Sequence of Selenomonas sputigena ATCC 33150.</title>
        <authorList>
            <person name="Miller D.P."/>
            <person name="Anvari S."/>
            <person name="Polson S.W."/>
            <person name="Macdonald M."/>
            <person name="Mcdowell J.V."/>
        </authorList>
    </citation>
    <scope>NUCLEOTIDE SEQUENCE [LARGE SCALE GENOMIC DNA]</scope>
    <source>
        <strain evidence="6 7">ATCC 33150</strain>
    </source>
</reference>
<dbReference type="Pfam" id="PF04347">
    <property type="entry name" value="FliO"/>
    <property type="match status" value="1"/>
</dbReference>